<dbReference type="InterPro" id="IPR031984">
    <property type="entry name" value="SLC3A2_N"/>
</dbReference>
<dbReference type="Proteomes" id="UP001432322">
    <property type="component" value="Unassembled WGS sequence"/>
</dbReference>
<reference evidence="3" key="1">
    <citation type="submission" date="2023-10" db="EMBL/GenBank/DDBJ databases">
        <title>Genome assembly of Pristionchus species.</title>
        <authorList>
            <person name="Yoshida K."/>
            <person name="Sommer R.J."/>
        </authorList>
    </citation>
    <scope>NUCLEOTIDE SEQUENCE</scope>
    <source>
        <strain evidence="3">RS5133</strain>
    </source>
</reference>
<proteinExistence type="predicted"/>
<organism evidence="3 4">
    <name type="scientific">Pristionchus fissidentatus</name>
    <dbReference type="NCBI Taxonomy" id="1538716"/>
    <lineage>
        <taxon>Eukaryota</taxon>
        <taxon>Metazoa</taxon>
        <taxon>Ecdysozoa</taxon>
        <taxon>Nematoda</taxon>
        <taxon>Chromadorea</taxon>
        <taxon>Rhabditida</taxon>
        <taxon>Rhabditina</taxon>
        <taxon>Diplogasteromorpha</taxon>
        <taxon>Diplogasteroidea</taxon>
        <taxon>Neodiplogasteridae</taxon>
        <taxon>Pristionchus</taxon>
    </lineage>
</organism>
<evidence type="ECO:0000313" key="4">
    <source>
        <dbReference type="Proteomes" id="UP001432322"/>
    </source>
</evidence>
<keyword evidence="1" id="KW-0812">Transmembrane</keyword>
<feature type="non-terminal residue" evidence="3">
    <location>
        <position position="1"/>
    </location>
</feature>
<keyword evidence="4" id="KW-1185">Reference proteome</keyword>
<accession>A0AAV5VAG4</accession>
<dbReference type="AlphaFoldDB" id="A0AAV5VAG4"/>
<evidence type="ECO:0000313" key="3">
    <source>
        <dbReference type="EMBL" id="GMT15208.1"/>
    </source>
</evidence>
<name>A0AAV5VAG4_9BILA</name>
<feature type="transmembrane region" description="Helical" evidence="1">
    <location>
        <begin position="51"/>
        <end position="76"/>
    </location>
</feature>
<feature type="domain" description="Solute carrier family 3 member 2 N-terminal" evidence="2">
    <location>
        <begin position="28"/>
        <end position="75"/>
    </location>
</feature>
<evidence type="ECO:0000259" key="2">
    <source>
        <dbReference type="Pfam" id="PF16028"/>
    </source>
</evidence>
<keyword evidence="1" id="KW-1133">Transmembrane helix</keyword>
<comment type="caution">
    <text evidence="3">The sequence shown here is derived from an EMBL/GenBank/DDBJ whole genome shotgun (WGS) entry which is preliminary data.</text>
</comment>
<protein>
    <recommendedName>
        <fullName evidence="2">Solute carrier family 3 member 2 N-terminal domain-containing protein</fullName>
    </recommendedName>
</protein>
<dbReference type="EMBL" id="BTSY01000002">
    <property type="protein sequence ID" value="GMT15208.1"/>
    <property type="molecule type" value="Genomic_DNA"/>
</dbReference>
<dbReference type="Pfam" id="PF16028">
    <property type="entry name" value="SLC3A2_N"/>
    <property type="match status" value="1"/>
</dbReference>
<sequence>DFRIMTTELEYNEESGVAHVEFDQIPLNKPKFGLTQDELDKMMKSSFWKPCRAFCVVLYWAILAALITGSVLIILFGEGVLA</sequence>
<gene>
    <name evidence="3" type="ORF">PFISCL1PPCAC_6505</name>
</gene>
<evidence type="ECO:0000256" key="1">
    <source>
        <dbReference type="SAM" id="Phobius"/>
    </source>
</evidence>
<keyword evidence="1" id="KW-0472">Membrane</keyword>